<evidence type="ECO:0000313" key="2">
    <source>
        <dbReference type="EMBL" id="AAF11645.1"/>
    </source>
</evidence>
<dbReference type="PIR" id="D75315">
    <property type="entry name" value="D75315"/>
</dbReference>
<dbReference type="GO" id="GO:0005829">
    <property type="term" value="C:cytosol"/>
    <property type="evidence" value="ECO:0000318"/>
    <property type="project" value="GO_Central"/>
</dbReference>
<name>Q9RSN0_DEIRA</name>
<evidence type="ECO:0000256" key="1">
    <source>
        <dbReference type="ARBA" id="ARBA00023125"/>
    </source>
</evidence>
<organism evidence="2 3">
    <name type="scientific">Deinococcus radiodurans (strain ATCC 13939 / DSM 20539 / JCM 16871 / CCUG 27074 / LMG 4051 / NBRC 15346 / NCIMB 9279 / VKM B-1422 / R1)</name>
    <dbReference type="NCBI Taxonomy" id="243230"/>
    <lineage>
        <taxon>Bacteria</taxon>
        <taxon>Thermotogati</taxon>
        <taxon>Deinococcota</taxon>
        <taxon>Deinococci</taxon>
        <taxon>Deinococcales</taxon>
        <taxon>Deinococcaceae</taxon>
        <taxon>Deinococcus</taxon>
    </lineage>
</organism>
<dbReference type="Proteomes" id="UP000002524">
    <property type="component" value="Chromosome 1"/>
</dbReference>
<dbReference type="InterPro" id="IPR000944">
    <property type="entry name" value="Tscrpt_reg_Rrf2"/>
</dbReference>
<dbReference type="PaxDb" id="243230-DR_2094"/>
<dbReference type="AlphaFoldDB" id="Q9RSN0"/>
<dbReference type="eggNOG" id="COG1959">
    <property type="taxonomic scope" value="Bacteria"/>
</dbReference>
<protein>
    <submittedName>
        <fullName evidence="2">Rrf2 protein</fullName>
    </submittedName>
</protein>
<dbReference type="InterPro" id="IPR036388">
    <property type="entry name" value="WH-like_DNA-bd_sf"/>
</dbReference>
<dbReference type="EMBL" id="AE000513">
    <property type="protein sequence ID" value="AAF11645.1"/>
    <property type="molecule type" value="Genomic_DNA"/>
</dbReference>
<proteinExistence type="predicted"/>
<dbReference type="SMR" id="Q9RSN0"/>
<dbReference type="DNASU" id="1798583"/>
<dbReference type="EnsemblBacteria" id="AAF11645">
    <property type="protein sequence ID" value="AAF11645"/>
    <property type="gene ID" value="DR_2094"/>
</dbReference>
<dbReference type="NCBIfam" id="TIGR00738">
    <property type="entry name" value="rrf2_super"/>
    <property type="match status" value="1"/>
</dbReference>
<dbReference type="FunCoup" id="Q9RSN0">
    <property type="interactions" value="223"/>
</dbReference>
<dbReference type="OrthoDB" id="9808360at2"/>
<dbReference type="Gene3D" id="1.10.10.10">
    <property type="entry name" value="Winged helix-like DNA-binding domain superfamily/Winged helix DNA-binding domain"/>
    <property type="match status" value="1"/>
</dbReference>
<dbReference type="PATRIC" id="fig|243230.17.peg.2318"/>
<dbReference type="GO" id="GO:0003700">
    <property type="term" value="F:DNA-binding transcription factor activity"/>
    <property type="evidence" value="ECO:0000318"/>
    <property type="project" value="GO_Central"/>
</dbReference>
<accession>Q9RSN0</accession>
<gene>
    <name evidence="2" type="ordered locus">DR_2094</name>
</gene>
<dbReference type="SUPFAM" id="SSF46785">
    <property type="entry name" value="Winged helix' DNA-binding domain"/>
    <property type="match status" value="1"/>
</dbReference>
<evidence type="ECO:0000313" key="3">
    <source>
        <dbReference type="Proteomes" id="UP000002524"/>
    </source>
</evidence>
<dbReference type="GO" id="GO:0006355">
    <property type="term" value="P:regulation of DNA-templated transcription"/>
    <property type="evidence" value="ECO:0000318"/>
    <property type="project" value="GO_Central"/>
</dbReference>
<sequence>MPTGYHTVRGRLPAPGRHCREGERLLEAAAARPQSACGARARMTGMWVSTKAQYGLRALVEIGRRGGEAVPLKDVAERQGLSQHYLEQIASNLRRAGFIKSIRGAHGGYRLARPAEAINAYDVVTALEGSIAPVSCVEDDHVCDSRNVCGTQNLWFRVDAALRDVLGNTTLADLIAESERADHARLVQLENPYASTV</sequence>
<dbReference type="GO" id="GO:0003677">
    <property type="term" value="F:DNA binding"/>
    <property type="evidence" value="ECO:0007669"/>
    <property type="project" value="UniProtKB-KW"/>
</dbReference>
<dbReference type="InterPro" id="IPR036390">
    <property type="entry name" value="WH_DNA-bd_sf"/>
</dbReference>
<dbReference type="FunFam" id="1.10.10.10:FF:001696">
    <property type="entry name" value="Rrf2 family transcriptional regulator"/>
    <property type="match status" value="1"/>
</dbReference>
<dbReference type="InParanoid" id="Q9RSN0"/>
<keyword evidence="3" id="KW-1185">Reference proteome</keyword>
<keyword evidence="1" id="KW-0238">DNA-binding</keyword>
<dbReference type="PANTHER" id="PTHR33221:SF5">
    <property type="entry name" value="HTH-TYPE TRANSCRIPTIONAL REGULATOR ISCR"/>
    <property type="match status" value="1"/>
</dbReference>
<dbReference type="PROSITE" id="PS51197">
    <property type="entry name" value="HTH_RRF2_2"/>
    <property type="match status" value="1"/>
</dbReference>
<reference evidence="2 3" key="1">
    <citation type="journal article" date="1999" name="Science">
        <title>Genome sequence of the radioresistant bacterium Deinococcus radiodurans R1.</title>
        <authorList>
            <person name="White O."/>
            <person name="Eisen J.A."/>
            <person name="Heidelberg J.F."/>
            <person name="Hickey E.K."/>
            <person name="Peterson J.D."/>
            <person name="Dodson R.J."/>
            <person name="Haft D.H."/>
            <person name="Gwinn M.L."/>
            <person name="Nelson W.C."/>
            <person name="Richardson D.L."/>
            <person name="Moffat K.S."/>
            <person name="Qin H."/>
            <person name="Jiang L."/>
            <person name="Pamphile W."/>
            <person name="Crosby M."/>
            <person name="Shen M."/>
            <person name="Vamathevan J.J."/>
            <person name="Lam P."/>
            <person name="McDonald L."/>
            <person name="Utterback T."/>
            <person name="Zalewski C."/>
            <person name="Makarova K.S."/>
            <person name="Aravind L."/>
            <person name="Daly M.J."/>
            <person name="Minton K.W."/>
            <person name="Fleischmann R.D."/>
            <person name="Ketchum K.A."/>
            <person name="Nelson K.E."/>
            <person name="Salzberg S."/>
            <person name="Smith H.O."/>
            <person name="Venter J.C."/>
            <person name="Fraser C.M."/>
        </authorList>
    </citation>
    <scope>NUCLEOTIDE SEQUENCE [LARGE SCALE GENOMIC DNA]</scope>
    <source>
        <strain evidence="3">ATCC 13939 / DSM 20539 / JCM 16871 / LMG 4051 / NBRC 15346 / NCIMB 9279 / R1 / VKM B-1422</strain>
    </source>
</reference>
<dbReference type="KEGG" id="dra:DR_2094"/>
<dbReference type="STRING" id="243230.DR_2094"/>
<dbReference type="PANTHER" id="PTHR33221">
    <property type="entry name" value="WINGED HELIX-TURN-HELIX TRANSCRIPTIONAL REGULATOR, RRF2 FAMILY"/>
    <property type="match status" value="1"/>
</dbReference>
<dbReference type="Pfam" id="PF02082">
    <property type="entry name" value="Rrf2"/>
    <property type="match status" value="1"/>
</dbReference>
<dbReference type="HOGENOM" id="CLU_107144_0_1_0"/>